<protein>
    <submittedName>
        <fullName evidence="2">Uncharacterized protein</fullName>
    </submittedName>
</protein>
<sequence length="151" mass="17948">MSRHQIEITADEQHYILNGICYHITFPIHLALEHPTQKQRICPNAPERPRRPLNLNYSMEHEDYFERFLSQMEANDTNTPYDAILELSDDEEQEEADSLHYVSEVSEDEEEEQEDKENDEPLFSKVEQAIHDGRITFREKLFNTQYLCCNN</sequence>
<evidence type="ECO:0000313" key="2">
    <source>
        <dbReference type="EMBL" id="QHT22934.1"/>
    </source>
</evidence>
<reference evidence="2" key="1">
    <citation type="journal article" date="2020" name="Nature">
        <title>Giant virus diversity and host interactions through global metagenomics.</title>
        <authorList>
            <person name="Schulz F."/>
            <person name="Roux S."/>
            <person name="Paez-Espino D."/>
            <person name="Jungbluth S."/>
            <person name="Walsh D.A."/>
            <person name="Denef V.J."/>
            <person name="McMahon K.D."/>
            <person name="Konstantinidis K.T."/>
            <person name="Eloe-Fadrosh E.A."/>
            <person name="Kyrpides N.C."/>
            <person name="Woyke T."/>
        </authorList>
    </citation>
    <scope>NUCLEOTIDE SEQUENCE</scope>
    <source>
        <strain evidence="2">GVMAG-M-3300023179-114</strain>
    </source>
</reference>
<feature type="compositionally biased region" description="Acidic residues" evidence="1">
    <location>
        <begin position="105"/>
        <end position="120"/>
    </location>
</feature>
<evidence type="ECO:0000256" key="1">
    <source>
        <dbReference type="SAM" id="MobiDB-lite"/>
    </source>
</evidence>
<dbReference type="EMBL" id="MN739721">
    <property type="protein sequence ID" value="QHT22934.1"/>
    <property type="molecule type" value="Genomic_DNA"/>
</dbReference>
<proteinExistence type="predicted"/>
<feature type="region of interest" description="Disordered" evidence="1">
    <location>
        <begin position="86"/>
        <end position="124"/>
    </location>
</feature>
<organism evidence="2">
    <name type="scientific">viral metagenome</name>
    <dbReference type="NCBI Taxonomy" id="1070528"/>
    <lineage>
        <taxon>unclassified sequences</taxon>
        <taxon>metagenomes</taxon>
        <taxon>organismal metagenomes</taxon>
    </lineage>
</organism>
<name>A0A6C0E1N8_9ZZZZ</name>
<accession>A0A6C0E1N8</accession>
<feature type="compositionally biased region" description="Acidic residues" evidence="1">
    <location>
        <begin position="87"/>
        <end position="96"/>
    </location>
</feature>
<dbReference type="AlphaFoldDB" id="A0A6C0E1N8"/>